<dbReference type="PROSITE" id="PS51257">
    <property type="entry name" value="PROKAR_LIPOPROTEIN"/>
    <property type="match status" value="1"/>
</dbReference>
<dbReference type="Gene3D" id="1.10.760.10">
    <property type="entry name" value="Cytochrome c-like domain"/>
    <property type="match status" value="1"/>
</dbReference>
<keyword evidence="5" id="KW-0732">Signal</keyword>
<feature type="chain" id="PRO_5045863327" description="Cytochrome c domain-containing protein" evidence="5">
    <location>
        <begin position="19"/>
        <end position="156"/>
    </location>
</feature>
<dbReference type="EMBL" id="BAAAEW010000004">
    <property type="protein sequence ID" value="GAA0743636.1"/>
    <property type="molecule type" value="Genomic_DNA"/>
</dbReference>
<evidence type="ECO:0000313" key="8">
    <source>
        <dbReference type="Proteomes" id="UP001500279"/>
    </source>
</evidence>
<evidence type="ECO:0000313" key="7">
    <source>
        <dbReference type="EMBL" id="GAA0743636.1"/>
    </source>
</evidence>
<evidence type="ECO:0000259" key="6">
    <source>
        <dbReference type="PROSITE" id="PS51007"/>
    </source>
</evidence>
<keyword evidence="1 4" id="KW-0349">Heme</keyword>
<dbReference type="RefSeq" id="WP_231010522.1">
    <property type="nucleotide sequence ID" value="NZ_BAAAEW010000004.1"/>
</dbReference>
<dbReference type="InterPro" id="IPR009056">
    <property type="entry name" value="Cyt_c-like_dom"/>
</dbReference>
<dbReference type="PROSITE" id="PS51007">
    <property type="entry name" value="CYTC"/>
    <property type="match status" value="1"/>
</dbReference>
<feature type="signal peptide" evidence="5">
    <location>
        <begin position="1"/>
        <end position="18"/>
    </location>
</feature>
<sequence>MPSRLAVLSCAVAAMALAACTLPPAGPVQPAAVAPVVAAPAPEANLDLAMLRLAERSGCTACHQVDRPVPDEEEAVPAPRPPVGPFWRDVANRYRDQPSALQRLSAIVSGGSRPQAPHWRDVAGLSMPPNRPLASGEEVQQLVRWILALPETPPEP</sequence>
<dbReference type="InterPro" id="IPR036909">
    <property type="entry name" value="Cyt_c-like_dom_sf"/>
</dbReference>
<protein>
    <recommendedName>
        <fullName evidence="6">Cytochrome c domain-containing protein</fullName>
    </recommendedName>
</protein>
<accession>A0ABN1JNV7</accession>
<organism evidence="7 8">
    <name type="scientific">Ideonella azotifigens</name>
    <dbReference type="NCBI Taxonomy" id="513160"/>
    <lineage>
        <taxon>Bacteria</taxon>
        <taxon>Pseudomonadati</taxon>
        <taxon>Pseudomonadota</taxon>
        <taxon>Betaproteobacteria</taxon>
        <taxon>Burkholderiales</taxon>
        <taxon>Sphaerotilaceae</taxon>
        <taxon>Ideonella</taxon>
    </lineage>
</organism>
<name>A0ABN1JNV7_9BURK</name>
<evidence type="ECO:0000256" key="2">
    <source>
        <dbReference type="ARBA" id="ARBA00022723"/>
    </source>
</evidence>
<evidence type="ECO:0000256" key="5">
    <source>
        <dbReference type="SAM" id="SignalP"/>
    </source>
</evidence>
<dbReference type="SUPFAM" id="SSF46626">
    <property type="entry name" value="Cytochrome c"/>
    <property type="match status" value="1"/>
</dbReference>
<keyword evidence="3 4" id="KW-0408">Iron</keyword>
<comment type="caution">
    <text evidence="7">The sequence shown here is derived from an EMBL/GenBank/DDBJ whole genome shotgun (WGS) entry which is preliminary data.</text>
</comment>
<keyword evidence="2 4" id="KW-0479">Metal-binding</keyword>
<reference evidence="7 8" key="1">
    <citation type="journal article" date="2019" name="Int. J. Syst. Evol. Microbiol.">
        <title>The Global Catalogue of Microorganisms (GCM) 10K type strain sequencing project: providing services to taxonomists for standard genome sequencing and annotation.</title>
        <authorList>
            <consortium name="The Broad Institute Genomics Platform"/>
            <consortium name="The Broad Institute Genome Sequencing Center for Infectious Disease"/>
            <person name="Wu L."/>
            <person name="Ma J."/>
        </authorList>
    </citation>
    <scope>NUCLEOTIDE SEQUENCE [LARGE SCALE GENOMIC DNA]</scope>
    <source>
        <strain evidence="7 8">JCM 15503</strain>
    </source>
</reference>
<feature type="domain" description="Cytochrome c" evidence="6">
    <location>
        <begin position="42"/>
        <end position="150"/>
    </location>
</feature>
<dbReference type="Proteomes" id="UP001500279">
    <property type="component" value="Unassembled WGS sequence"/>
</dbReference>
<evidence type="ECO:0000256" key="1">
    <source>
        <dbReference type="ARBA" id="ARBA00022617"/>
    </source>
</evidence>
<evidence type="ECO:0000256" key="3">
    <source>
        <dbReference type="ARBA" id="ARBA00023004"/>
    </source>
</evidence>
<evidence type="ECO:0000256" key="4">
    <source>
        <dbReference type="PROSITE-ProRule" id="PRU00433"/>
    </source>
</evidence>
<keyword evidence="8" id="KW-1185">Reference proteome</keyword>
<gene>
    <name evidence="7" type="ORF">GCM10009107_08370</name>
</gene>
<proteinExistence type="predicted"/>